<dbReference type="RefSeq" id="WP_130981257.1">
    <property type="nucleotide sequence ID" value="NZ_SISG01000001.1"/>
</dbReference>
<gene>
    <name evidence="1" type="ORF">EYE40_06870</name>
</gene>
<evidence type="ECO:0000313" key="2">
    <source>
        <dbReference type="Proteomes" id="UP000294194"/>
    </source>
</evidence>
<comment type="caution">
    <text evidence="1">The sequence shown here is derived from an EMBL/GenBank/DDBJ whole genome shotgun (WGS) entry which is preliminary data.</text>
</comment>
<evidence type="ECO:0008006" key="3">
    <source>
        <dbReference type="Google" id="ProtNLM"/>
    </source>
</evidence>
<keyword evidence="2" id="KW-1185">Reference proteome</keyword>
<accession>A0A4Q9GQJ5</accession>
<organism evidence="1 2">
    <name type="scientific">Glaciihabitans arcticus</name>
    <dbReference type="NCBI Taxonomy" id="2668039"/>
    <lineage>
        <taxon>Bacteria</taxon>
        <taxon>Bacillati</taxon>
        <taxon>Actinomycetota</taxon>
        <taxon>Actinomycetes</taxon>
        <taxon>Micrococcales</taxon>
        <taxon>Microbacteriaceae</taxon>
        <taxon>Glaciihabitans</taxon>
    </lineage>
</organism>
<dbReference type="Proteomes" id="UP000294194">
    <property type="component" value="Unassembled WGS sequence"/>
</dbReference>
<name>A0A4Q9GQJ5_9MICO</name>
<dbReference type="EMBL" id="SISG01000001">
    <property type="protein sequence ID" value="TBN57146.1"/>
    <property type="molecule type" value="Genomic_DNA"/>
</dbReference>
<sequence length="86" mass="10090">MTILDFATTHYSTPSRIARPGVAVIQLHDELWRVTRSSGEVVGYIERFVERGDYRYRAKRMLVLQKRFVSIGEFWRMDDALNVLTP</sequence>
<reference evidence="2" key="1">
    <citation type="submission" date="2019-02" db="EMBL/GenBank/DDBJ databases">
        <title>Glaciihabitans arcticus sp. nov., a psychrotolerant bacterium isolated from polar soil.</title>
        <authorList>
            <person name="Dahal R.H."/>
        </authorList>
    </citation>
    <scope>NUCLEOTIDE SEQUENCE [LARGE SCALE GENOMIC DNA]</scope>
    <source>
        <strain evidence="2">RP-3-7</strain>
    </source>
</reference>
<proteinExistence type="predicted"/>
<evidence type="ECO:0000313" key="1">
    <source>
        <dbReference type="EMBL" id="TBN57146.1"/>
    </source>
</evidence>
<protein>
    <recommendedName>
        <fullName evidence="3">DNA mismatch repair protein</fullName>
    </recommendedName>
</protein>
<dbReference type="AlphaFoldDB" id="A0A4Q9GQJ5"/>